<evidence type="ECO:0000313" key="1">
    <source>
        <dbReference type="Proteomes" id="UP000887540"/>
    </source>
</evidence>
<organism evidence="1 2">
    <name type="scientific">Acrobeloides nanus</name>
    <dbReference type="NCBI Taxonomy" id="290746"/>
    <lineage>
        <taxon>Eukaryota</taxon>
        <taxon>Metazoa</taxon>
        <taxon>Ecdysozoa</taxon>
        <taxon>Nematoda</taxon>
        <taxon>Chromadorea</taxon>
        <taxon>Rhabditida</taxon>
        <taxon>Tylenchina</taxon>
        <taxon>Cephalobomorpha</taxon>
        <taxon>Cephaloboidea</taxon>
        <taxon>Cephalobidae</taxon>
        <taxon>Acrobeloides</taxon>
    </lineage>
</organism>
<dbReference type="AlphaFoldDB" id="A0A914EIU2"/>
<reference evidence="2" key="1">
    <citation type="submission" date="2022-11" db="UniProtKB">
        <authorList>
            <consortium name="WormBaseParasite"/>
        </authorList>
    </citation>
    <scope>IDENTIFICATION</scope>
</reference>
<name>A0A914EIU2_9BILA</name>
<accession>A0A914EIU2</accession>
<dbReference type="WBParaSite" id="ACRNAN_scaffold8693.g31262.t1">
    <property type="protein sequence ID" value="ACRNAN_scaffold8693.g31262.t1"/>
    <property type="gene ID" value="ACRNAN_scaffold8693.g31262"/>
</dbReference>
<evidence type="ECO:0000313" key="2">
    <source>
        <dbReference type="WBParaSite" id="ACRNAN_scaffold8693.g31262.t1"/>
    </source>
</evidence>
<dbReference type="Proteomes" id="UP000887540">
    <property type="component" value="Unplaced"/>
</dbReference>
<protein>
    <submittedName>
        <fullName evidence="2">Uncharacterized protein</fullName>
    </submittedName>
</protein>
<keyword evidence="1" id="KW-1185">Reference proteome</keyword>
<proteinExistence type="predicted"/>
<sequence>MAAYEVLIRSPDFDRELWASFLEYLEVDYIGQYRFGIRGDSIHKRAMWNVYDRNIANGMRTNNSEGFHLRINTFFEEFVQSAMVGVVDHMAEGNDMVVLVVVVPAWDTDRWGTDQWGWDMEICLAMEWAMDVDVVYVL</sequence>